<accession>A0A411ECZ8</accession>
<protein>
    <submittedName>
        <fullName evidence="2">Uncharacterized protein</fullName>
    </submittedName>
</protein>
<dbReference type="EMBL" id="CP035544">
    <property type="protein sequence ID" value="QBA65337.1"/>
    <property type="molecule type" value="Genomic_DNA"/>
</dbReference>
<keyword evidence="1" id="KW-0732">Signal</keyword>
<evidence type="ECO:0000313" key="3">
    <source>
        <dbReference type="Proteomes" id="UP000290889"/>
    </source>
</evidence>
<keyword evidence="3" id="KW-1185">Reference proteome</keyword>
<feature type="signal peptide" evidence="1">
    <location>
        <begin position="1"/>
        <end position="19"/>
    </location>
</feature>
<gene>
    <name evidence="2" type="ORF">EQY75_12830</name>
</gene>
<organism evidence="2 3">
    <name type="scientific">Muriicola soli</name>
    <dbReference type="NCBI Taxonomy" id="2507538"/>
    <lineage>
        <taxon>Bacteria</taxon>
        <taxon>Pseudomonadati</taxon>
        <taxon>Bacteroidota</taxon>
        <taxon>Flavobacteriia</taxon>
        <taxon>Flavobacteriales</taxon>
        <taxon>Flavobacteriaceae</taxon>
        <taxon>Muriicola</taxon>
    </lineage>
</organism>
<evidence type="ECO:0000313" key="2">
    <source>
        <dbReference type="EMBL" id="QBA65337.1"/>
    </source>
</evidence>
<name>A0A411ECZ8_9FLAO</name>
<proteinExistence type="predicted"/>
<dbReference type="AlphaFoldDB" id="A0A411ECZ8"/>
<dbReference type="Proteomes" id="UP000290889">
    <property type="component" value="Chromosome"/>
</dbReference>
<feature type="chain" id="PRO_5019306387" evidence="1">
    <location>
        <begin position="20"/>
        <end position="201"/>
    </location>
</feature>
<sequence length="201" mass="22707">MKKFILLLLVSSFAMNSFANDLDPISTRIIKSKNFLKMNELQKSLVDRIKESQTFREVYSDYRSQQISIREFSLSMSEALEFKSLSEFNEFNLELNKAFLELSKEMQFQNEQEVEEFNKYVFNNFTNMFNDPRSNCLESCKEVRSDCYKIASGGVGSIPSVPGAPHAGAMKLAVGFFAGALCEMDYASCGMKCVAGGSPNY</sequence>
<dbReference type="RefSeq" id="WP_129606468.1">
    <property type="nucleotide sequence ID" value="NZ_CP035544.1"/>
</dbReference>
<evidence type="ECO:0000256" key="1">
    <source>
        <dbReference type="SAM" id="SignalP"/>
    </source>
</evidence>
<reference evidence="2 3" key="1">
    <citation type="submission" date="2019-01" db="EMBL/GenBank/DDBJ databases">
        <title>Muriicola soli sp. nov., isolated from soil.</title>
        <authorList>
            <person name="Kang H.J."/>
            <person name="Kim S.B."/>
        </authorList>
    </citation>
    <scope>NUCLEOTIDE SEQUENCE [LARGE SCALE GENOMIC DNA]</scope>
    <source>
        <strain evidence="2 3">MMS17-SY002</strain>
    </source>
</reference>
<dbReference type="KEGG" id="mur:EQY75_12830"/>